<reference evidence="2 3" key="1">
    <citation type="journal article" date="2023" name="Int. J. Syst. Evol. Microbiol.">
        <title>Methylocystis iwaonis sp. nov., a type II methane-oxidizing bacterium from surface soil of a rice paddy field in Japan, and emended description of the genus Methylocystis (ex Whittenbury et al. 1970) Bowman et al. 1993.</title>
        <authorList>
            <person name="Kaise H."/>
            <person name="Sawadogo J.B."/>
            <person name="Alam M.S."/>
            <person name="Ueno C."/>
            <person name="Dianou D."/>
            <person name="Shinjo R."/>
            <person name="Asakawa S."/>
        </authorList>
    </citation>
    <scope>NUCLEOTIDE SEQUENCE [LARGE SCALE GENOMIC DNA]</scope>
    <source>
        <strain evidence="2 3">SS37A-Re</strain>
    </source>
</reference>
<dbReference type="Pfam" id="PF09130">
    <property type="entry name" value="DUF1932"/>
    <property type="match status" value="1"/>
</dbReference>
<evidence type="ECO:0000259" key="1">
    <source>
        <dbReference type="Pfam" id="PF09130"/>
    </source>
</evidence>
<name>A0ABN6VIX1_9HYPH</name>
<protein>
    <recommendedName>
        <fullName evidence="1">Phosphogluconate dehydrogenase NAD-binding putative C-terminal domain-containing protein</fullName>
    </recommendedName>
</protein>
<dbReference type="InterPro" id="IPR015814">
    <property type="entry name" value="Pgluconate_DH_NAD-bd_C"/>
</dbReference>
<dbReference type="InterPro" id="IPR013328">
    <property type="entry name" value="6PGD_dom2"/>
</dbReference>
<organism evidence="2 3">
    <name type="scientific">Methylocystis iwaonis</name>
    <dbReference type="NCBI Taxonomy" id="2885079"/>
    <lineage>
        <taxon>Bacteria</taxon>
        <taxon>Pseudomonadati</taxon>
        <taxon>Pseudomonadota</taxon>
        <taxon>Alphaproteobacteria</taxon>
        <taxon>Hyphomicrobiales</taxon>
        <taxon>Methylocystaceae</taxon>
        <taxon>Methylocystis</taxon>
    </lineage>
</organism>
<evidence type="ECO:0000313" key="3">
    <source>
        <dbReference type="Proteomes" id="UP001317629"/>
    </source>
</evidence>
<accession>A0ABN6VIX1</accession>
<dbReference type="Proteomes" id="UP001317629">
    <property type="component" value="Chromosome"/>
</dbReference>
<sequence length="199" mass="21722">MLDALAPADVASAKVSVFGPSDSLTIDNIIVISGENAREAAALFEPLTRVKIAGDDFVAAAAVKMSMASVTKTLPVLFLEAMGAAANSSQLELTISLFEELYPGMLQFLRRTLPTYVHHARRRLDEMREIETWVDAMGGDAAITRSGRLVLERLRLEEIPAEESKNLVALIRAALTRTALPRDSNDAEQNIRHEIHAQA</sequence>
<dbReference type="EMBL" id="AP027142">
    <property type="protein sequence ID" value="BDV35613.1"/>
    <property type="molecule type" value="Genomic_DNA"/>
</dbReference>
<dbReference type="Gene3D" id="1.10.1040.10">
    <property type="entry name" value="N-(1-d-carboxylethyl)-l-norvaline Dehydrogenase, domain 2"/>
    <property type="match status" value="1"/>
</dbReference>
<evidence type="ECO:0000313" key="2">
    <source>
        <dbReference type="EMBL" id="BDV35613.1"/>
    </source>
</evidence>
<keyword evidence="3" id="KW-1185">Reference proteome</keyword>
<feature type="domain" description="Phosphogluconate dehydrogenase NAD-binding putative C-terminal" evidence="1">
    <location>
        <begin position="96"/>
        <end position="153"/>
    </location>
</feature>
<proteinExistence type="predicted"/>
<dbReference type="InterPro" id="IPR008927">
    <property type="entry name" value="6-PGluconate_DH-like_C_sf"/>
</dbReference>
<gene>
    <name evidence="2" type="ORF">SS37A_31420</name>
</gene>
<dbReference type="SUPFAM" id="SSF48179">
    <property type="entry name" value="6-phosphogluconate dehydrogenase C-terminal domain-like"/>
    <property type="match status" value="1"/>
</dbReference>